<comment type="cofactor">
    <cofactor evidence="1">
        <name>FAD</name>
        <dbReference type="ChEBI" id="CHEBI:57692"/>
    </cofactor>
</comment>
<comment type="subcellular location">
    <subcellularLocation>
        <location evidence="2">Cytoplasm</location>
    </subcellularLocation>
</comment>
<evidence type="ECO:0000256" key="2">
    <source>
        <dbReference type="ARBA" id="ARBA00004496"/>
    </source>
</evidence>
<dbReference type="EMBL" id="FXUL01000001">
    <property type="protein sequence ID" value="SMP43596.1"/>
    <property type="molecule type" value="Genomic_DNA"/>
</dbReference>
<evidence type="ECO:0000256" key="1">
    <source>
        <dbReference type="ARBA" id="ARBA00001974"/>
    </source>
</evidence>
<evidence type="ECO:0000256" key="6">
    <source>
        <dbReference type="ARBA" id="ARBA00022827"/>
    </source>
</evidence>
<dbReference type="PRINTS" id="PR00411">
    <property type="entry name" value="PNDRDTASEI"/>
</dbReference>
<evidence type="ECO:0000259" key="10">
    <source>
        <dbReference type="Pfam" id="PF18113"/>
    </source>
</evidence>
<feature type="domain" description="FAD/NAD(P)-binding" evidence="9">
    <location>
        <begin position="4"/>
        <end position="289"/>
    </location>
</feature>
<dbReference type="SUPFAM" id="SSF51905">
    <property type="entry name" value="FAD/NAD(P)-binding domain"/>
    <property type="match status" value="1"/>
</dbReference>
<organism evidence="11 12">
    <name type="scientific">Noviherbaspirillum suwonense</name>
    <dbReference type="NCBI Taxonomy" id="1224511"/>
    <lineage>
        <taxon>Bacteria</taxon>
        <taxon>Pseudomonadati</taxon>
        <taxon>Pseudomonadota</taxon>
        <taxon>Betaproteobacteria</taxon>
        <taxon>Burkholderiales</taxon>
        <taxon>Oxalobacteraceae</taxon>
        <taxon>Noviherbaspirillum</taxon>
    </lineage>
</organism>
<proteinExistence type="inferred from homology"/>
<dbReference type="Proteomes" id="UP001158049">
    <property type="component" value="Unassembled WGS sequence"/>
</dbReference>
<accession>A0ABY1PSI8</accession>
<dbReference type="PANTHER" id="PTHR43429">
    <property type="entry name" value="PYRIDINE NUCLEOTIDE-DISULFIDE OXIDOREDUCTASE DOMAIN-CONTAINING"/>
    <property type="match status" value="1"/>
</dbReference>
<dbReference type="PANTHER" id="PTHR43429:SF3">
    <property type="entry name" value="NITRITE REDUCTASE [NAD(P)H]"/>
    <property type="match status" value="1"/>
</dbReference>
<dbReference type="PRINTS" id="PR00368">
    <property type="entry name" value="FADPNR"/>
</dbReference>
<evidence type="ECO:0000256" key="8">
    <source>
        <dbReference type="ARBA" id="ARBA00023027"/>
    </source>
</evidence>
<dbReference type="Pfam" id="PF18113">
    <property type="entry name" value="Rbx_binding"/>
    <property type="match status" value="1"/>
</dbReference>
<protein>
    <submittedName>
        <fullName evidence="11">Rubredoxin-NAD+ reductase</fullName>
    </submittedName>
</protein>
<comment type="similarity">
    <text evidence="3">Belongs to the FAD-dependent oxidoreductase family.</text>
</comment>
<dbReference type="RefSeq" id="WP_283440466.1">
    <property type="nucleotide sequence ID" value="NZ_FXUL01000001.1"/>
</dbReference>
<evidence type="ECO:0000313" key="12">
    <source>
        <dbReference type="Proteomes" id="UP001158049"/>
    </source>
</evidence>
<evidence type="ECO:0000256" key="7">
    <source>
        <dbReference type="ARBA" id="ARBA00023002"/>
    </source>
</evidence>
<evidence type="ECO:0000313" key="11">
    <source>
        <dbReference type="EMBL" id="SMP43596.1"/>
    </source>
</evidence>
<comment type="caution">
    <text evidence="11">The sequence shown here is derived from an EMBL/GenBank/DDBJ whole genome shotgun (WGS) entry which is preliminary data.</text>
</comment>
<keyword evidence="8" id="KW-0520">NAD</keyword>
<dbReference type="Pfam" id="PF07992">
    <property type="entry name" value="Pyr_redox_2"/>
    <property type="match status" value="1"/>
</dbReference>
<keyword evidence="7" id="KW-0560">Oxidoreductase</keyword>
<keyword evidence="12" id="KW-1185">Reference proteome</keyword>
<feature type="domain" description="Rubredoxin binding" evidence="10">
    <location>
        <begin position="316"/>
        <end position="388"/>
    </location>
</feature>
<keyword evidence="5" id="KW-0285">Flavoprotein</keyword>
<dbReference type="Gene3D" id="3.30.390.120">
    <property type="match status" value="1"/>
</dbReference>
<keyword evidence="6" id="KW-0274">FAD</keyword>
<dbReference type="InterPro" id="IPR050260">
    <property type="entry name" value="FAD-bd_OxRdtase"/>
</dbReference>
<evidence type="ECO:0000256" key="3">
    <source>
        <dbReference type="ARBA" id="ARBA00006442"/>
    </source>
</evidence>
<dbReference type="Gene3D" id="3.50.50.60">
    <property type="entry name" value="FAD/NAD(P)-binding domain"/>
    <property type="match status" value="2"/>
</dbReference>
<name>A0ABY1PSI8_9BURK</name>
<evidence type="ECO:0000259" key="9">
    <source>
        <dbReference type="Pfam" id="PF07992"/>
    </source>
</evidence>
<dbReference type="InterPro" id="IPR023753">
    <property type="entry name" value="FAD/NAD-binding_dom"/>
</dbReference>
<sequence length="398" mass="41707">MRPIIIIGAGMAGYTAARELRKLDKTVPLTIVTADDGGFYSKPMLSNAYAQNKLPTQLVTQTATQLAAQLDATIMTGTRVERLDTAGRKLVTDKGELDYDKLVFAVGAHPIRLPLEGDAADQAMSVNHVEDYVRFRQQLDATEAGRRARVTILGAGLIGCEFADDLAGGGHAVTLIDPNPLPLAALAAPALSEGLQASLTERGVDLRLGTTASRVERGDGGLNLTLANGATVQTDILLSAVGLRPSTTLAATSGLTVNRGIVVDSYGRSSAPDVYALGDCAEYTEADGATRIMPYIAPLMNAARAIARTLTGTPTAIDLKPSAVIVKTPCYPLALVPPPQKSVAQGSWATARDDKRTICRFYDADGLMAGFGMSHHDAAGRQALMAELGKPRDAAPGA</sequence>
<dbReference type="InterPro" id="IPR036188">
    <property type="entry name" value="FAD/NAD-bd_sf"/>
</dbReference>
<gene>
    <name evidence="11" type="ORF">SAMN06295970_101321</name>
</gene>
<reference evidence="11 12" key="1">
    <citation type="submission" date="2017-05" db="EMBL/GenBank/DDBJ databases">
        <authorList>
            <person name="Varghese N."/>
            <person name="Submissions S."/>
        </authorList>
    </citation>
    <scope>NUCLEOTIDE SEQUENCE [LARGE SCALE GENOMIC DNA]</scope>
    <source>
        <strain evidence="11 12">DSM 26001</strain>
    </source>
</reference>
<keyword evidence="4" id="KW-0963">Cytoplasm</keyword>
<dbReference type="InterPro" id="IPR041364">
    <property type="entry name" value="Rbx-bd"/>
</dbReference>
<evidence type="ECO:0000256" key="4">
    <source>
        <dbReference type="ARBA" id="ARBA00022490"/>
    </source>
</evidence>
<evidence type="ECO:0000256" key="5">
    <source>
        <dbReference type="ARBA" id="ARBA00022630"/>
    </source>
</evidence>